<keyword evidence="3" id="KW-0687">Ribonucleoprotein</keyword>
<evidence type="ECO:0000256" key="5">
    <source>
        <dbReference type="ARBA" id="ARBA00035330"/>
    </source>
</evidence>
<evidence type="ECO:0000256" key="4">
    <source>
        <dbReference type="ARBA" id="ARBA00035223"/>
    </source>
</evidence>
<evidence type="ECO:0000313" key="8">
    <source>
        <dbReference type="Ensembl" id="ENSSSCP00015016999.1"/>
    </source>
</evidence>
<sequence length="93" mass="10870">MLVHLQWMVVQICSSFLIKKNKQTYNMEPNNLKARYSFCYNGLIHHTTVGVEPADDKRDRGMMNECSVVLSSFFGTFCNSTYQLIIYYLVMLE</sequence>
<reference evidence="8" key="1">
    <citation type="submission" date="2025-05" db="UniProtKB">
        <authorList>
            <consortium name="Ensembl"/>
        </authorList>
    </citation>
    <scope>IDENTIFICATION</scope>
</reference>
<name>A0A8D0NEL1_PIG</name>
<proteinExistence type="inferred from homology"/>
<dbReference type="Proteomes" id="UP000694570">
    <property type="component" value="Unplaced"/>
</dbReference>
<dbReference type="AlphaFoldDB" id="A0A8D0NEL1"/>
<accession>A0A8D0NEL1</accession>
<feature type="transmembrane region" description="Helical" evidence="6">
    <location>
        <begin position="67"/>
        <end position="90"/>
    </location>
</feature>
<dbReference type="GO" id="GO:0006412">
    <property type="term" value="P:translation"/>
    <property type="evidence" value="ECO:0007669"/>
    <property type="project" value="InterPro"/>
</dbReference>
<protein>
    <recommendedName>
        <fullName evidence="4">Large ribosomal subunit protein eL28</fullName>
    </recommendedName>
    <alternativeName>
        <fullName evidence="5">60S ribosomal protein L28</fullName>
    </alternativeName>
</protein>
<feature type="domain" description="Ribosomal eL28/Mak16" evidence="7">
    <location>
        <begin position="5"/>
        <end position="56"/>
    </location>
</feature>
<dbReference type="Proteomes" id="UP000694726">
    <property type="component" value="Unplaced"/>
</dbReference>
<evidence type="ECO:0000256" key="6">
    <source>
        <dbReference type="SAM" id="Phobius"/>
    </source>
</evidence>
<evidence type="ECO:0000256" key="1">
    <source>
        <dbReference type="ARBA" id="ARBA00007926"/>
    </source>
</evidence>
<keyword evidence="6" id="KW-0812">Transmembrane</keyword>
<dbReference type="InterPro" id="IPR029004">
    <property type="entry name" value="Ribosomal_eL28/Mak16"/>
</dbReference>
<evidence type="ECO:0000259" key="7">
    <source>
        <dbReference type="Pfam" id="PF01778"/>
    </source>
</evidence>
<evidence type="ECO:0000256" key="2">
    <source>
        <dbReference type="ARBA" id="ARBA00022980"/>
    </source>
</evidence>
<dbReference type="GO" id="GO:1990904">
    <property type="term" value="C:ribonucleoprotein complex"/>
    <property type="evidence" value="ECO:0007669"/>
    <property type="project" value="UniProtKB-KW"/>
</dbReference>
<evidence type="ECO:0000313" key="9">
    <source>
        <dbReference type="Proteomes" id="UP000694726"/>
    </source>
</evidence>
<dbReference type="Ensembl" id="ENSSSCT00015043023.1">
    <property type="protein sequence ID" value="ENSSSCP00015016999.1"/>
    <property type="gene ID" value="ENSSSCG00015032534.1"/>
</dbReference>
<keyword evidence="2" id="KW-0689">Ribosomal protein</keyword>
<keyword evidence="6" id="KW-0472">Membrane</keyword>
<dbReference type="Gene3D" id="3.30.390.110">
    <property type="match status" value="1"/>
</dbReference>
<dbReference type="Pfam" id="PF01778">
    <property type="entry name" value="Ribosomal_L28e"/>
    <property type="match status" value="1"/>
</dbReference>
<keyword evidence="6" id="KW-1133">Transmembrane helix</keyword>
<dbReference type="PANTHER" id="PTHR10544">
    <property type="entry name" value="60S RIBOSOMAL PROTEIN L28"/>
    <property type="match status" value="1"/>
</dbReference>
<organism evidence="8 9">
    <name type="scientific">Sus scrofa</name>
    <name type="common">Pig</name>
    <dbReference type="NCBI Taxonomy" id="9823"/>
    <lineage>
        <taxon>Eukaryota</taxon>
        <taxon>Metazoa</taxon>
        <taxon>Chordata</taxon>
        <taxon>Craniata</taxon>
        <taxon>Vertebrata</taxon>
        <taxon>Euteleostomi</taxon>
        <taxon>Mammalia</taxon>
        <taxon>Eutheria</taxon>
        <taxon>Laurasiatheria</taxon>
        <taxon>Artiodactyla</taxon>
        <taxon>Suina</taxon>
        <taxon>Suidae</taxon>
        <taxon>Sus</taxon>
    </lineage>
</organism>
<dbReference type="Ensembl" id="ENSSSCT00030004705.1">
    <property type="protein sequence ID" value="ENSSSCP00030001867.1"/>
    <property type="gene ID" value="ENSSSCG00030003614.1"/>
</dbReference>
<dbReference type="InterPro" id="IPR002672">
    <property type="entry name" value="Ribosomal_eL28"/>
</dbReference>
<comment type="similarity">
    <text evidence="1">Belongs to the eukaryotic ribosomal protein eL28 family.</text>
</comment>
<dbReference type="GO" id="GO:0005840">
    <property type="term" value="C:ribosome"/>
    <property type="evidence" value="ECO:0007669"/>
    <property type="project" value="UniProtKB-KW"/>
</dbReference>
<evidence type="ECO:0000256" key="3">
    <source>
        <dbReference type="ARBA" id="ARBA00023274"/>
    </source>
</evidence>
<dbReference type="GO" id="GO:0003735">
    <property type="term" value="F:structural constituent of ribosome"/>
    <property type="evidence" value="ECO:0007669"/>
    <property type="project" value="InterPro"/>
</dbReference>